<dbReference type="AlphaFoldDB" id="A0A8C4S2D7"/>
<keyword evidence="8 16" id="KW-0297">G-protein coupled receptor</keyword>
<dbReference type="InterPro" id="IPR017452">
    <property type="entry name" value="GPCR_Rhodpsn_7TM"/>
</dbReference>
<accession>A0A8C4S2D7</accession>
<dbReference type="Pfam" id="PF00001">
    <property type="entry name" value="7tm_1"/>
    <property type="match status" value="1"/>
</dbReference>
<evidence type="ECO:0000313" key="19">
    <source>
        <dbReference type="Ensembl" id="ENSECRP00000010042.1"/>
    </source>
</evidence>
<comment type="subcellular location">
    <subcellularLocation>
        <location evidence="1">Cell membrane</location>
        <topology evidence="1">Multi-pass membrane protein</topology>
    </subcellularLocation>
</comment>
<feature type="transmembrane region" description="Helical" evidence="17">
    <location>
        <begin position="237"/>
        <end position="261"/>
    </location>
</feature>
<evidence type="ECO:0000256" key="5">
    <source>
        <dbReference type="ARBA" id="ARBA00022553"/>
    </source>
</evidence>
<dbReference type="Gene3D" id="1.20.1070.10">
    <property type="entry name" value="Rhodopsin 7-helix transmembrane proteins"/>
    <property type="match status" value="1"/>
</dbReference>
<dbReference type="GO" id="GO:0005886">
    <property type="term" value="C:plasma membrane"/>
    <property type="evidence" value="ECO:0007669"/>
    <property type="project" value="UniProtKB-SubCell"/>
</dbReference>
<dbReference type="PROSITE" id="PS00237">
    <property type="entry name" value="G_PROTEIN_RECEP_F1_1"/>
    <property type="match status" value="1"/>
</dbReference>
<proteinExistence type="inferred from homology"/>
<keyword evidence="9 17" id="KW-0472">Membrane</keyword>
<keyword evidence="6 16" id="KW-0812">Transmembrane</keyword>
<dbReference type="Ensembl" id="ENSECRT00000010208.1">
    <property type="protein sequence ID" value="ENSECRP00000010042.1"/>
    <property type="gene ID" value="ENSECRG00000006708.1"/>
</dbReference>
<dbReference type="SUPFAM" id="SSF81321">
    <property type="entry name" value="Family A G protein-coupled receptor-like"/>
    <property type="match status" value="1"/>
</dbReference>
<evidence type="ECO:0000256" key="14">
    <source>
        <dbReference type="ARBA" id="ARBA00029815"/>
    </source>
</evidence>
<dbReference type="GO" id="GO:0004960">
    <property type="term" value="F:thromboxane receptor activity"/>
    <property type="evidence" value="ECO:0007669"/>
    <property type="project" value="UniProtKB-ARBA"/>
</dbReference>
<evidence type="ECO:0000256" key="1">
    <source>
        <dbReference type="ARBA" id="ARBA00004651"/>
    </source>
</evidence>
<keyword evidence="5" id="KW-0597">Phosphoprotein</keyword>
<keyword evidence="13 16" id="KW-0807">Transducer</keyword>
<evidence type="ECO:0000256" key="17">
    <source>
        <dbReference type="SAM" id="Phobius"/>
    </source>
</evidence>
<dbReference type="RefSeq" id="XP_028666998.1">
    <property type="nucleotide sequence ID" value="XM_028811165.2"/>
</dbReference>
<name>A0A8C4S2D7_ERPCA</name>
<evidence type="ECO:0000256" key="11">
    <source>
        <dbReference type="ARBA" id="ARBA00023170"/>
    </source>
</evidence>
<keyword evidence="4" id="KW-1003">Cell membrane</keyword>
<dbReference type="InterPro" id="IPR000276">
    <property type="entry name" value="GPCR_Rhodpsn"/>
</dbReference>
<evidence type="ECO:0000256" key="4">
    <source>
        <dbReference type="ARBA" id="ARBA00022475"/>
    </source>
</evidence>
<dbReference type="PANTHER" id="PTHR11866">
    <property type="entry name" value="G-PROTEIN COUPLED RECEPTOR FAMILY 1 MEMBER"/>
    <property type="match status" value="1"/>
</dbReference>
<dbReference type="PRINTS" id="PR01788">
    <property type="entry name" value="PROSTANOIDR"/>
</dbReference>
<dbReference type="Proteomes" id="UP000694620">
    <property type="component" value="Chromosome 10"/>
</dbReference>
<evidence type="ECO:0000256" key="7">
    <source>
        <dbReference type="ARBA" id="ARBA00022989"/>
    </source>
</evidence>
<protein>
    <recommendedName>
        <fullName evidence="2">Prostaglandin F2-alpha receptor</fullName>
    </recommendedName>
    <alternativeName>
        <fullName evidence="15">Prostanoid FP receptor</fullName>
    </alternativeName>
    <alternativeName>
        <fullName evidence="14">Prostanoid TP receptor</fullName>
    </alternativeName>
    <alternativeName>
        <fullName evidence="3">Thromboxane A2 receptor</fullName>
    </alternativeName>
</protein>
<keyword evidence="7 17" id="KW-1133">Transmembrane helix</keyword>
<evidence type="ECO:0000313" key="20">
    <source>
        <dbReference type="Proteomes" id="UP000694620"/>
    </source>
</evidence>
<feature type="domain" description="G-protein coupled receptors family 1 profile" evidence="18">
    <location>
        <begin position="33"/>
        <end position="291"/>
    </location>
</feature>
<dbReference type="GO" id="GO:0007189">
    <property type="term" value="P:adenylate cyclase-activating G protein-coupled receptor signaling pathway"/>
    <property type="evidence" value="ECO:0007669"/>
    <property type="project" value="TreeGrafter"/>
</dbReference>
<sequence length="360" mass="40762">MCINTTEVTNYKNNTVEPAILVSVFAMSAGVLSNCLALMILVSAYRRFRLKSKANFLFFAAGLVFTDFLGHVTNGSLALYVYAQHKNWSHFDPHEILCNIFGVCMVFFGLCPLILGSVMAVERCIGITNPLLHSTKLAPKHMKKLLFLVWLLAMFVALLPIIVGRHYKVQESRSWCFFKIQKLDGLDRCFLLLFSVLGLLSLFAAMLCNTITGFTLVKLKMKETRHRQGRSHHFEMICQLLAIMLVSFICWGPFLVCFFIIGSRGKNINCETLLLAVRIATWNQILDPWVYILLRKAVLKKIFFISRNCCGYQDIPLDKWNCNSAKGSLQTPSFSSRTDFRPGTSLRVITPDTAIVTPFS</sequence>
<gene>
    <name evidence="19" type="primary">PTGFR</name>
    <name evidence="19" type="synonym">ptgfr</name>
</gene>
<keyword evidence="11 16" id="KW-0675">Receptor</keyword>
<evidence type="ECO:0000256" key="3">
    <source>
        <dbReference type="ARBA" id="ARBA00017628"/>
    </source>
</evidence>
<reference evidence="19" key="2">
    <citation type="submission" date="2025-08" db="UniProtKB">
        <authorList>
            <consortium name="Ensembl"/>
        </authorList>
    </citation>
    <scope>IDENTIFICATION</scope>
</reference>
<comment type="similarity">
    <text evidence="16">Belongs to the G-protein coupled receptor 1 family.</text>
</comment>
<dbReference type="PANTHER" id="PTHR11866:SF4">
    <property type="entry name" value="PROSTAGLANDIN F2-ALPHA RECEPTOR"/>
    <property type="match status" value="1"/>
</dbReference>
<feature type="transmembrane region" description="Helical" evidence="17">
    <location>
        <begin position="56"/>
        <end position="80"/>
    </location>
</feature>
<evidence type="ECO:0000256" key="9">
    <source>
        <dbReference type="ARBA" id="ARBA00023136"/>
    </source>
</evidence>
<dbReference type="GeneTree" id="ENSGT01030000234559"/>
<dbReference type="FunFam" id="1.20.1070.10:FF:000163">
    <property type="entry name" value="Thromboxane A2 receptor"/>
    <property type="match status" value="1"/>
</dbReference>
<dbReference type="PROSITE" id="PS50262">
    <property type="entry name" value="G_PROTEIN_RECEP_F1_2"/>
    <property type="match status" value="1"/>
</dbReference>
<feature type="transmembrane region" description="Helical" evidence="17">
    <location>
        <begin position="100"/>
        <end position="125"/>
    </location>
</feature>
<keyword evidence="12" id="KW-0325">Glycoprotein</keyword>
<dbReference type="RefSeq" id="XP_028666999.1">
    <property type="nucleotide sequence ID" value="XM_028811166.2"/>
</dbReference>
<reference evidence="19" key="3">
    <citation type="submission" date="2025-09" db="UniProtKB">
        <authorList>
            <consortium name="Ensembl"/>
        </authorList>
    </citation>
    <scope>IDENTIFICATION</scope>
</reference>
<organism evidence="19 20">
    <name type="scientific">Erpetoichthys calabaricus</name>
    <name type="common">Rope fish</name>
    <name type="synonym">Calamoichthys calabaricus</name>
    <dbReference type="NCBI Taxonomy" id="27687"/>
    <lineage>
        <taxon>Eukaryota</taxon>
        <taxon>Metazoa</taxon>
        <taxon>Chordata</taxon>
        <taxon>Craniata</taxon>
        <taxon>Vertebrata</taxon>
        <taxon>Euteleostomi</taxon>
        <taxon>Actinopterygii</taxon>
        <taxon>Polypteriformes</taxon>
        <taxon>Polypteridae</taxon>
        <taxon>Erpetoichthys</taxon>
    </lineage>
</organism>
<dbReference type="GO" id="GO:0004958">
    <property type="term" value="F:prostaglandin F receptor activity"/>
    <property type="evidence" value="ECO:0007669"/>
    <property type="project" value="InterPro"/>
</dbReference>
<feature type="transmembrane region" description="Helical" evidence="17">
    <location>
        <begin position="190"/>
        <end position="217"/>
    </location>
</feature>
<evidence type="ECO:0000256" key="16">
    <source>
        <dbReference type="RuleBase" id="RU000688"/>
    </source>
</evidence>
<feature type="transmembrane region" description="Helical" evidence="17">
    <location>
        <begin position="145"/>
        <end position="163"/>
    </location>
</feature>
<evidence type="ECO:0000256" key="15">
    <source>
        <dbReference type="ARBA" id="ARBA00030154"/>
    </source>
</evidence>
<keyword evidence="20" id="KW-1185">Reference proteome</keyword>
<dbReference type="GO" id="GO:0006954">
    <property type="term" value="P:inflammatory response"/>
    <property type="evidence" value="ECO:0007669"/>
    <property type="project" value="TreeGrafter"/>
</dbReference>
<evidence type="ECO:0000256" key="12">
    <source>
        <dbReference type="ARBA" id="ARBA00023180"/>
    </source>
</evidence>
<evidence type="ECO:0000259" key="18">
    <source>
        <dbReference type="PROSITE" id="PS50262"/>
    </source>
</evidence>
<dbReference type="PRINTS" id="PR00855">
    <property type="entry name" value="PRSTNOIDFPR"/>
</dbReference>
<dbReference type="InterPro" id="IPR000141">
    <property type="entry name" value="PglndnF_rcpt"/>
</dbReference>
<evidence type="ECO:0000256" key="8">
    <source>
        <dbReference type="ARBA" id="ARBA00023040"/>
    </source>
</evidence>
<dbReference type="InterPro" id="IPR008365">
    <property type="entry name" value="Prostanoid_rcpt"/>
</dbReference>
<dbReference type="PRINTS" id="PR00237">
    <property type="entry name" value="GPCRRHODOPSN"/>
</dbReference>
<dbReference type="CTD" id="5737"/>
<evidence type="ECO:0000256" key="2">
    <source>
        <dbReference type="ARBA" id="ARBA00013486"/>
    </source>
</evidence>
<dbReference type="OrthoDB" id="8949984at2759"/>
<dbReference type="GeneID" id="114658994"/>
<evidence type="ECO:0000256" key="13">
    <source>
        <dbReference type="ARBA" id="ARBA00023224"/>
    </source>
</evidence>
<feature type="transmembrane region" description="Helical" evidence="17">
    <location>
        <begin position="20"/>
        <end position="44"/>
    </location>
</feature>
<evidence type="ECO:0000256" key="10">
    <source>
        <dbReference type="ARBA" id="ARBA00023157"/>
    </source>
</evidence>
<reference evidence="19" key="1">
    <citation type="submission" date="2021-06" db="EMBL/GenBank/DDBJ databases">
        <authorList>
            <consortium name="Wellcome Sanger Institute Data Sharing"/>
        </authorList>
    </citation>
    <scope>NUCLEOTIDE SEQUENCE [LARGE SCALE GENOMIC DNA]</scope>
</reference>
<keyword evidence="10" id="KW-1015">Disulfide bond</keyword>
<evidence type="ECO:0000256" key="6">
    <source>
        <dbReference type="ARBA" id="ARBA00022692"/>
    </source>
</evidence>
<dbReference type="GO" id="GO:0007204">
    <property type="term" value="P:positive regulation of cytosolic calcium ion concentration"/>
    <property type="evidence" value="ECO:0007669"/>
    <property type="project" value="TreeGrafter"/>
</dbReference>